<comment type="subcellular location">
    <subcellularLocation>
        <location evidence="1">Membrane</location>
        <topology evidence="1">Multi-pass membrane protein</topology>
    </subcellularLocation>
</comment>
<feature type="transmembrane region" description="Helical" evidence="6">
    <location>
        <begin position="216"/>
        <end position="236"/>
    </location>
</feature>
<organism evidence="8 9">
    <name type="scientific">Macrolepiota fuliginosa MF-IS2</name>
    <dbReference type="NCBI Taxonomy" id="1400762"/>
    <lineage>
        <taxon>Eukaryota</taxon>
        <taxon>Fungi</taxon>
        <taxon>Dikarya</taxon>
        <taxon>Basidiomycota</taxon>
        <taxon>Agaricomycotina</taxon>
        <taxon>Agaricomycetes</taxon>
        <taxon>Agaricomycetidae</taxon>
        <taxon>Agaricales</taxon>
        <taxon>Agaricineae</taxon>
        <taxon>Agaricaceae</taxon>
        <taxon>Macrolepiota</taxon>
    </lineage>
</organism>
<proteinExistence type="predicted"/>
<feature type="transmembrane region" description="Helical" evidence="6">
    <location>
        <begin position="74"/>
        <end position="97"/>
    </location>
</feature>
<keyword evidence="3 6" id="KW-0812">Transmembrane</keyword>
<dbReference type="PANTHER" id="PTHR23504">
    <property type="entry name" value="MAJOR FACILITATOR SUPERFAMILY DOMAIN-CONTAINING PROTEIN 10"/>
    <property type="match status" value="1"/>
</dbReference>
<feature type="transmembrane region" description="Helical" evidence="6">
    <location>
        <begin position="176"/>
        <end position="196"/>
    </location>
</feature>
<evidence type="ECO:0000259" key="7">
    <source>
        <dbReference type="PROSITE" id="PS50850"/>
    </source>
</evidence>
<evidence type="ECO:0000313" key="9">
    <source>
        <dbReference type="Proteomes" id="UP000807342"/>
    </source>
</evidence>
<dbReference type="Proteomes" id="UP000807342">
    <property type="component" value="Unassembled WGS sequence"/>
</dbReference>
<dbReference type="PANTHER" id="PTHR23504:SF15">
    <property type="entry name" value="MAJOR FACILITATOR SUPERFAMILY (MFS) PROFILE DOMAIN-CONTAINING PROTEIN"/>
    <property type="match status" value="1"/>
</dbReference>
<sequence>MAIYWGRMSGYLGRKPILLLSCAAVGISMSLLGMSTTFWMVVVSRCILGGLNSNLGIMKTAVGEMADDTNRADAFALMSVPWAAGMSLGPLIGGSLSDPHTHFPHIFSGKLWKDFPYLLPCAIIVLTSFLAFLVAFVHLRETLPHKHNTANSPESTSMTTRSQLPLPLRTLITSRVLLSISNYFVLSFLTMAYLAIQPLFLAMPLSIGGLALEPMQIGSILGFYGFHNAFVQALLLGPLIRGFGLRRVLRCSLSALIPIFLLFPLMNIHAKDWQIHHHPNSRFIVYTLLAAQFILLSVQDSGYGCVYMYITSSAPNRHSLGRVNGIGQTVVAIARLVGPAFGNTVLGLSIEKGWVGGYAVYFMLSCVAVGGVLLVGMLPKSAWETEEVEGG</sequence>
<dbReference type="InterPro" id="IPR036259">
    <property type="entry name" value="MFS_trans_sf"/>
</dbReference>
<dbReference type="Gene3D" id="1.20.1250.20">
    <property type="entry name" value="MFS general substrate transporter like domains"/>
    <property type="match status" value="1"/>
</dbReference>
<accession>A0A9P5XMS3</accession>
<keyword evidence="9" id="KW-1185">Reference proteome</keyword>
<dbReference type="InterPro" id="IPR001958">
    <property type="entry name" value="Tet-R_TetA/multi-R_MdtG-like"/>
</dbReference>
<dbReference type="GO" id="GO:0022857">
    <property type="term" value="F:transmembrane transporter activity"/>
    <property type="evidence" value="ECO:0007669"/>
    <property type="project" value="InterPro"/>
</dbReference>
<dbReference type="GO" id="GO:0016020">
    <property type="term" value="C:membrane"/>
    <property type="evidence" value="ECO:0007669"/>
    <property type="project" value="UniProtKB-SubCell"/>
</dbReference>
<keyword evidence="5 6" id="KW-0472">Membrane</keyword>
<keyword evidence="2" id="KW-0813">Transport</keyword>
<feature type="transmembrane region" description="Helical" evidence="6">
    <location>
        <begin position="356"/>
        <end position="378"/>
    </location>
</feature>
<dbReference type="OrthoDB" id="419616at2759"/>
<feature type="transmembrane region" description="Helical" evidence="6">
    <location>
        <begin position="248"/>
        <end position="268"/>
    </location>
</feature>
<reference evidence="8" key="1">
    <citation type="submission" date="2020-11" db="EMBL/GenBank/DDBJ databases">
        <authorList>
            <consortium name="DOE Joint Genome Institute"/>
            <person name="Ahrendt S."/>
            <person name="Riley R."/>
            <person name="Andreopoulos W."/>
            <person name="Labutti K."/>
            <person name="Pangilinan J."/>
            <person name="Ruiz-Duenas F.J."/>
            <person name="Barrasa J.M."/>
            <person name="Sanchez-Garcia M."/>
            <person name="Camarero S."/>
            <person name="Miyauchi S."/>
            <person name="Serrano A."/>
            <person name="Linde D."/>
            <person name="Babiker R."/>
            <person name="Drula E."/>
            <person name="Ayuso-Fernandez I."/>
            <person name="Pacheco R."/>
            <person name="Padilla G."/>
            <person name="Ferreira P."/>
            <person name="Barriuso J."/>
            <person name="Kellner H."/>
            <person name="Castanera R."/>
            <person name="Alfaro M."/>
            <person name="Ramirez L."/>
            <person name="Pisabarro A.G."/>
            <person name="Kuo A."/>
            <person name="Tritt A."/>
            <person name="Lipzen A."/>
            <person name="He G."/>
            <person name="Yan M."/>
            <person name="Ng V."/>
            <person name="Cullen D."/>
            <person name="Martin F."/>
            <person name="Rosso M.-N."/>
            <person name="Henrissat B."/>
            <person name="Hibbett D."/>
            <person name="Martinez A.T."/>
            <person name="Grigoriev I.V."/>
        </authorList>
    </citation>
    <scope>NUCLEOTIDE SEQUENCE</scope>
    <source>
        <strain evidence="8">MF-IS2</strain>
    </source>
</reference>
<evidence type="ECO:0000256" key="2">
    <source>
        <dbReference type="ARBA" id="ARBA00022448"/>
    </source>
</evidence>
<feature type="transmembrane region" description="Helical" evidence="6">
    <location>
        <begin position="12"/>
        <end position="32"/>
    </location>
</feature>
<feature type="transmembrane region" description="Helical" evidence="6">
    <location>
        <begin position="283"/>
        <end position="310"/>
    </location>
</feature>
<comment type="caution">
    <text evidence="8">The sequence shown here is derived from an EMBL/GenBank/DDBJ whole genome shotgun (WGS) entry which is preliminary data.</text>
</comment>
<dbReference type="AlphaFoldDB" id="A0A9P5XMS3"/>
<protein>
    <submittedName>
        <fullName evidence="8">MFS general substrate transporter</fullName>
    </submittedName>
</protein>
<feature type="transmembrane region" description="Helical" evidence="6">
    <location>
        <begin position="117"/>
        <end position="139"/>
    </location>
</feature>
<dbReference type="InterPro" id="IPR020846">
    <property type="entry name" value="MFS_dom"/>
</dbReference>
<evidence type="ECO:0000256" key="4">
    <source>
        <dbReference type="ARBA" id="ARBA00022989"/>
    </source>
</evidence>
<dbReference type="InterPro" id="IPR011701">
    <property type="entry name" value="MFS"/>
</dbReference>
<evidence type="ECO:0000313" key="8">
    <source>
        <dbReference type="EMBL" id="KAF9453688.1"/>
    </source>
</evidence>
<dbReference type="PROSITE" id="PS50850">
    <property type="entry name" value="MFS"/>
    <property type="match status" value="1"/>
</dbReference>
<keyword evidence="4 6" id="KW-1133">Transmembrane helix</keyword>
<dbReference type="PRINTS" id="PR01035">
    <property type="entry name" value="TCRTETA"/>
</dbReference>
<dbReference type="Pfam" id="PF07690">
    <property type="entry name" value="MFS_1"/>
    <property type="match status" value="1"/>
</dbReference>
<dbReference type="SUPFAM" id="SSF103473">
    <property type="entry name" value="MFS general substrate transporter"/>
    <property type="match status" value="1"/>
</dbReference>
<feature type="domain" description="Major facilitator superfamily (MFS) profile" evidence="7">
    <location>
        <begin position="1"/>
        <end position="382"/>
    </location>
</feature>
<evidence type="ECO:0000256" key="1">
    <source>
        <dbReference type="ARBA" id="ARBA00004141"/>
    </source>
</evidence>
<name>A0A9P5XMS3_9AGAR</name>
<dbReference type="EMBL" id="MU151059">
    <property type="protein sequence ID" value="KAF9453688.1"/>
    <property type="molecule type" value="Genomic_DNA"/>
</dbReference>
<evidence type="ECO:0000256" key="5">
    <source>
        <dbReference type="ARBA" id="ARBA00023136"/>
    </source>
</evidence>
<evidence type="ECO:0000256" key="3">
    <source>
        <dbReference type="ARBA" id="ARBA00022692"/>
    </source>
</evidence>
<gene>
    <name evidence="8" type="ORF">P691DRAFT_771240</name>
</gene>
<evidence type="ECO:0000256" key="6">
    <source>
        <dbReference type="SAM" id="Phobius"/>
    </source>
</evidence>